<evidence type="ECO:0000256" key="3">
    <source>
        <dbReference type="SAM" id="SignalP"/>
    </source>
</evidence>
<dbReference type="Proteomes" id="UP000027583">
    <property type="component" value="Unassembled WGS sequence"/>
</dbReference>
<dbReference type="InterPro" id="IPR050555">
    <property type="entry name" value="Bact_Solute-Bind_Prot2"/>
</dbReference>
<dbReference type="EMBL" id="CBLX010000004">
    <property type="protein sequence ID" value="CDG38620.1"/>
    <property type="molecule type" value="Genomic_DNA"/>
</dbReference>
<accession>A0A060QCK3</accession>
<dbReference type="AlphaFoldDB" id="A0A060QCK3"/>
<dbReference type="GO" id="GO:0030288">
    <property type="term" value="C:outer membrane-bounded periplasmic space"/>
    <property type="evidence" value="ECO:0007669"/>
    <property type="project" value="TreeGrafter"/>
</dbReference>
<dbReference type="SUPFAM" id="SSF53822">
    <property type="entry name" value="Periplasmic binding protein-like I"/>
    <property type="match status" value="1"/>
</dbReference>
<dbReference type="PANTHER" id="PTHR30036">
    <property type="entry name" value="D-XYLOSE-BINDING PERIPLASMIC PROTEIN"/>
    <property type="match status" value="1"/>
</dbReference>
<dbReference type="RefSeq" id="WP_081866704.1">
    <property type="nucleotide sequence ID" value="NZ_CBLX010000004.1"/>
</dbReference>
<proteinExistence type="inferred from homology"/>
<dbReference type="GO" id="GO:0030246">
    <property type="term" value="F:carbohydrate binding"/>
    <property type="evidence" value="ECO:0007669"/>
    <property type="project" value="TreeGrafter"/>
</dbReference>
<dbReference type="PROSITE" id="PS51318">
    <property type="entry name" value="TAT"/>
    <property type="match status" value="1"/>
</dbReference>
<feature type="signal peptide" evidence="3">
    <location>
        <begin position="1"/>
        <end position="24"/>
    </location>
</feature>
<reference evidence="5 6" key="2">
    <citation type="journal article" date="2014" name="PLoS ONE">
        <title>Evolution of mitochondria reconstructed from the energy metabolism of living bacteria.</title>
        <authorList>
            <person name="Degli Esposti M."/>
            <person name="Chouaia B."/>
            <person name="Comandatore F."/>
            <person name="Crotti E."/>
            <person name="Sassera D."/>
            <person name="Lievens P.M."/>
            <person name="Daffonchio D."/>
            <person name="Bandi C."/>
        </authorList>
    </citation>
    <scope>NUCLEOTIDE SEQUENCE [LARGE SCALE GENOMIC DNA]</scope>
    <source>
        <strain evidence="5 6">SF2.1</strain>
    </source>
</reference>
<protein>
    <submittedName>
        <fullName evidence="5">ABC transporter, periplasmic sugar binding protein</fullName>
    </submittedName>
</protein>
<sequence>MTLSRRGFMGVAASLTALTPFASARFSGAHAEGAQKKIAIVAKIGGIPWFNAMERGIQSAGKEAGCNAWMIGPTQADAAQQVSAIEDLIARKVDVIGVVPNDASSLVPVLQRARAAGIHVISHESPGQQGAEWDLEFTTPAADGERHMEALAKATGGKGGYIIIVGSLTVPQHKLRADAAIALQKAKYPDMHLIGDRFGCGESVDDSYRTVMDQLRAHPDLTGVLAFGSQGPIGAARAVDARGKIRTVSVVGPFSPGQGAKYVRSGAIRCGYIWNPLLAGQTLVRLAMMMATDKPITNGMDLTDIGALQVDPAQRSILAPKMQIIDRSTIDALVALGL</sequence>
<comment type="subcellular location">
    <subcellularLocation>
        <location evidence="1">Periplasm</location>
    </subcellularLocation>
</comment>
<organism evidence="5 6">
    <name type="scientific">Asaia bogorensis</name>
    <dbReference type="NCBI Taxonomy" id="91915"/>
    <lineage>
        <taxon>Bacteria</taxon>
        <taxon>Pseudomonadati</taxon>
        <taxon>Pseudomonadota</taxon>
        <taxon>Alphaproteobacteria</taxon>
        <taxon>Acetobacterales</taxon>
        <taxon>Acetobacteraceae</taxon>
        <taxon>Asaia</taxon>
    </lineage>
</organism>
<dbReference type="eggNOG" id="COG1879">
    <property type="taxonomic scope" value="Bacteria"/>
</dbReference>
<keyword evidence="3" id="KW-0732">Signal</keyword>
<comment type="caution">
    <text evidence="5">The sequence shown here is derived from an EMBL/GenBank/DDBJ whole genome shotgun (WGS) entry which is preliminary data.</text>
</comment>
<evidence type="ECO:0000259" key="4">
    <source>
        <dbReference type="Pfam" id="PF13407"/>
    </source>
</evidence>
<feature type="chain" id="PRO_5001585430" evidence="3">
    <location>
        <begin position="25"/>
        <end position="338"/>
    </location>
</feature>
<evidence type="ECO:0000256" key="1">
    <source>
        <dbReference type="ARBA" id="ARBA00004418"/>
    </source>
</evidence>
<dbReference type="PANTHER" id="PTHR30036:SF7">
    <property type="entry name" value="ABC TRANSPORTER PERIPLASMIC-BINDING PROTEIN YPHF"/>
    <property type="match status" value="1"/>
</dbReference>
<comment type="similarity">
    <text evidence="2">Belongs to the bacterial solute-binding protein 2 family.</text>
</comment>
<evidence type="ECO:0000256" key="2">
    <source>
        <dbReference type="ARBA" id="ARBA00007639"/>
    </source>
</evidence>
<dbReference type="InterPro" id="IPR028082">
    <property type="entry name" value="Peripla_BP_I"/>
</dbReference>
<gene>
    <name evidence="5" type="ORF">ASAP_0575</name>
</gene>
<name>A0A060QCK3_9PROT</name>
<dbReference type="InterPro" id="IPR025997">
    <property type="entry name" value="SBP_2_dom"/>
</dbReference>
<feature type="domain" description="Periplasmic binding protein" evidence="4">
    <location>
        <begin position="38"/>
        <end position="294"/>
    </location>
</feature>
<evidence type="ECO:0000313" key="5">
    <source>
        <dbReference type="EMBL" id="CDG38620.1"/>
    </source>
</evidence>
<dbReference type="Gene3D" id="3.40.50.2300">
    <property type="match status" value="2"/>
</dbReference>
<dbReference type="Pfam" id="PF13407">
    <property type="entry name" value="Peripla_BP_4"/>
    <property type="match status" value="1"/>
</dbReference>
<evidence type="ECO:0000313" key="6">
    <source>
        <dbReference type="Proteomes" id="UP000027583"/>
    </source>
</evidence>
<dbReference type="InterPro" id="IPR006311">
    <property type="entry name" value="TAT_signal"/>
</dbReference>
<reference evidence="5 6" key="1">
    <citation type="journal article" date="2014" name="Genome Biol. Evol.">
        <title>Acetic acid bacteria genomes reveal functional traits for adaptation to life in insect guts.</title>
        <authorList>
            <person name="Chouaia B."/>
            <person name="Gaiarsa S."/>
            <person name="Crotti E."/>
            <person name="Comandatore F."/>
            <person name="Degli Esposti M."/>
            <person name="Ricci I."/>
            <person name="Alma A."/>
            <person name="Favia G."/>
            <person name="Bandi C."/>
            <person name="Daffonchio D."/>
        </authorList>
    </citation>
    <scope>NUCLEOTIDE SEQUENCE [LARGE SCALE GENOMIC DNA]</scope>
    <source>
        <strain evidence="5 6">SF2.1</strain>
    </source>
</reference>
<dbReference type="GeneID" id="78225544"/>